<dbReference type="EMBL" id="BAAALS010000025">
    <property type="protein sequence ID" value="GAA1768192.1"/>
    <property type="molecule type" value="Genomic_DNA"/>
</dbReference>
<dbReference type="Pfam" id="PF14659">
    <property type="entry name" value="Phage_int_SAM_3"/>
    <property type="match status" value="1"/>
</dbReference>
<dbReference type="PANTHER" id="PTHR30629:SF2">
    <property type="entry name" value="PROPHAGE INTEGRASE INTS-RELATED"/>
    <property type="match status" value="1"/>
</dbReference>
<dbReference type="InterPro" id="IPR050808">
    <property type="entry name" value="Phage_Integrase"/>
</dbReference>
<evidence type="ECO:0000256" key="3">
    <source>
        <dbReference type="ARBA" id="ARBA00023125"/>
    </source>
</evidence>
<organism evidence="8 9">
    <name type="scientific">Luedemannella helvata</name>
    <dbReference type="NCBI Taxonomy" id="349315"/>
    <lineage>
        <taxon>Bacteria</taxon>
        <taxon>Bacillati</taxon>
        <taxon>Actinomycetota</taxon>
        <taxon>Actinomycetes</taxon>
        <taxon>Micromonosporales</taxon>
        <taxon>Micromonosporaceae</taxon>
        <taxon>Luedemannella</taxon>
    </lineage>
</organism>
<evidence type="ECO:0000256" key="1">
    <source>
        <dbReference type="ARBA" id="ARBA00008857"/>
    </source>
</evidence>
<comment type="similarity">
    <text evidence="1">Belongs to the 'phage' integrase family.</text>
</comment>
<gene>
    <name evidence="8" type="ORF">GCM10009681_44160</name>
</gene>
<dbReference type="Gene3D" id="1.10.150.130">
    <property type="match status" value="1"/>
</dbReference>
<dbReference type="PANTHER" id="PTHR30629">
    <property type="entry name" value="PROPHAGE INTEGRASE"/>
    <property type="match status" value="1"/>
</dbReference>
<dbReference type="Proteomes" id="UP001500655">
    <property type="component" value="Unassembled WGS sequence"/>
</dbReference>
<dbReference type="Pfam" id="PF00589">
    <property type="entry name" value="Phage_integrase"/>
    <property type="match status" value="1"/>
</dbReference>
<dbReference type="InterPro" id="IPR002104">
    <property type="entry name" value="Integrase_catalytic"/>
</dbReference>
<name>A0ABP4X8Q6_9ACTN</name>
<accession>A0ABP4X8Q6</accession>
<dbReference type="InterPro" id="IPR011010">
    <property type="entry name" value="DNA_brk_join_enz"/>
</dbReference>
<evidence type="ECO:0000259" key="7">
    <source>
        <dbReference type="PROSITE" id="PS51900"/>
    </source>
</evidence>
<dbReference type="Gene3D" id="1.10.443.10">
    <property type="entry name" value="Intergrase catalytic core"/>
    <property type="match status" value="1"/>
</dbReference>
<dbReference type="InterPro" id="IPR004107">
    <property type="entry name" value="Integrase_SAM-like_N"/>
</dbReference>
<dbReference type="PROSITE" id="PS51898">
    <property type="entry name" value="TYR_RECOMBINASE"/>
    <property type="match status" value="1"/>
</dbReference>
<keyword evidence="9" id="KW-1185">Reference proteome</keyword>
<feature type="domain" description="Tyr recombinase" evidence="6">
    <location>
        <begin position="180"/>
        <end position="377"/>
    </location>
</feature>
<evidence type="ECO:0000313" key="9">
    <source>
        <dbReference type="Proteomes" id="UP001500655"/>
    </source>
</evidence>
<dbReference type="CDD" id="cd01189">
    <property type="entry name" value="INT_ICEBs1_C_like"/>
    <property type="match status" value="1"/>
</dbReference>
<evidence type="ECO:0000256" key="5">
    <source>
        <dbReference type="PROSITE-ProRule" id="PRU01248"/>
    </source>
</evidence>
<keyword evidence="3 5" id="KW-0238">DNA-binding</keyword>
<sequence>MGAAYVLQADGTMKRRPVFGKSEAEANEKLIAMQARSHQGIPAEATVWTVERFLDYWIENIVKPSRKPRTAQAYEVVVRVHLVPALGKKRLNRLTAVDVRTFIKRLENACLCCQHKTDARRAADQRRCCAVGQCCKSVPSRRLVQQVHSVLRNALQAAVREELLQRNVAKLVRVTSPTYEVNRGLTVDQARLLLKAAHDDRLSALYVLALYLGLRRGELLGLRWEDINFEVEALTISRTLQRIGGELQAGSPKSRASSRTVPLIGLCVATLKAHQERQRAEANAAGEKWQDTGHVFTTAVGTPVEPGNLRRSWYPLRVAIGAEATRFHDLRHSCVTLLLDLGVPPHIVRDIVGHSDIGVTMKIYAHASLDEKRAALRKLDERLS</sequence>
<comment type="caution">
    <text evidence="8">The sequence shown here is derived from an EMBL/GenBank/DDBJ whole genome shotgun (WGS) entry which is preliminary data.</text>
</comment>
<keyword evidence="2" id="KW-0229">DNA integration</keyword>
<dbReference type="PROSITE" id="PS51900">
    <property type="entry name" value="CB"/>
    <property type="match status" value="1"/>
</dbReference>
<keyword evidence="4" id="KW-0233">DNA recombination</keyword>
<feature type="domain" description="Core-binding (CB)" evidence="7">
    <location>
        <begin position="48"/>
        <end position="159"/>
    </location>
</feature>
<dbReference type="InterPro" id="IPR013762">
    <property type="entry name" value="Integrase-like_cat_sf"/>
</dbReference>
<evidence type="ECO:0000256" key="4">
    <source>
        <dbReference type="ARBA" id="ARBA00023172"/>
    </source>
</evidence>
<protein>
    <submittedName>
        <fullName evidence="8">Site-specific integrase</fullName>
    </submittedName>
</protein>
<evidence type="ECO:0000256" key="2">
    <source>
        <dbReference type="ARBA" id="ARBA00022908"/>
    </source>
</evidence>
<dbReference type="InterPro" id="IPR044068">
    <property type="entry name" value="CB"/>
</dbReference>
<proteinExistence type="inferred from homology"/>
<dbReference type="SUPFAM" id="SSF56349">
    <property type="entry name" value="DNA breaking-rejoining enzymes"/>
    <property type="match status" value="1"/>
</dbReference>
<evidence type="ECO:0000313" key="8">
    <source>
        <dbReference type="EMBL" id="GAA1768192.1"/>
    </source>
</evidence>
<evidence type="ECO:0000259" key="6">
    <source>
        <dbReference type="PROSITE" id="PS51898"/>
    </source>
</evidence>
<dbReference type="InterPro" id="IPR010998">
    <property type="entry name" value="Integrase_recombinase_N"/>
</dbReference>
<reference evidence="9" key="1">
    <citation type="journal article" date="2019" name="Int. J. Syst. Evol. Microbiol.">
        <title>The Global Catalogue of Microorganisms (GCM) 10K type strain sequencing project: providing services to taxonomists for standard genome sequencing and annotation.</title>
        <authorList>
            <consortium name="The Broad Institute Genomics Platform"/>
            <consortium name="The Broad Institute Genome Sequencing Center for Infectious Disease"/>
            <person name="Wu L."/>
            <person name="Ma J."/>
        </authorList>
    </citation>
    <scope>NUCLEOTIDE SEQUENCE [LARGE SCALE GENOMIC DNA]</scope>
    <source>
        <strain evidence="9">JCM 13249</strain>
    </source>
</reference>